<sequence length="47" mass="5509">MFKPQIFDLIERQRIDSILDEISYGKIGLADENTLESKSVMGFHFLY</sequence>
<geneLocation type="plasmid" evidence="1">
    <name>pDO8_1</name>
</geneLocation>
<name>A0AAV9FV06_LEPIR</name>
<gene>
    <name evidence="1" type="ORF">CFV95_020630</name>
</gene>
<protein>
    <submittedName>
        <fullName evidence="1">Uncharacterized protein</fullName>
    </submittedName>
</protein>
<accession>A0AAV9FV06</accession>
<comment type="caution">
    <text evidence="1">The sequence shown here is derived from an EMBL/GenBank/DDBJ whole genome shotgun (WGS) entry which is preliminary data.</text>
</comment>
<reference evidence="1" key="1">
    <citation type="submission" date="2023-10" db="EMBL/GenBank/DDBJ databases">
        <title>Genomic and proteomic analysis of Leptospira interrogans strain CUDO8.</title>
        <authorList>
            <person name="Boonciew P."/>
            <person name="Kurilung A."/>
            <person name="Prapasarakul N."/>
        </authorList>
    </citation>
    <scope>NUCLEOTIDE SEQUENCE</scope>
    <source>
        <strain evidence="1">CUDO8</strain>
        <plasmid evidence="1">pDO8_1</plasmid>
    </source>
</reference>
<proteinExistence type="predicted"/>
<dbReference type="EMBL" id="NKYG02000003">
    <property type="protein sequence ID" value="KAK2617206.1"/>
    <property type="molecule type" value="Genomic_DNA"/>
</dbReference>
<dbReference type="RefSeq" id="WP_229303274.1">
    <property type="nucleotide sequence ID" value="NZ_JQPI01000363.1"/>
</dbReference>
<dbReference type="Proteomes" id="UP000218471">
    <property type="component" value="Unassembled WGS sequence"/>
</dbReference>
<keyword evidence="1" id="KW-0614">Plasmid</keyword>
<dbReference type="AlphaFoldDB" id="A0AAV9FV06"/>
<evidence type="ECO:0000313" key="2">
    <source>
        <dbReference type="Proteomes" id="UP000218471"/>
    </source>
</evidence>
<organism evidence="1 2">
    <name type="scientific">Leptospira interrogans</name>
    <dbReference type="NCBI Taxonomy" id="173"/>
    <lineage>
        <taxon>Bacteria</taxon>
        <taxon>Pseudomonadati</taxon>
        <taxon>Spirochaetota</taxon>
        <taxon>Spirochaetia</taxon>
        <taxon>Leptospirales</taxon>
        <taxon>Leptospiraceae</taxon>
        <taxon>Leptospira</taxon>
    </lineage>
</organism>
<evidence type="ECO:0000313" key="1">
    <source>
        <dbReference type="EMBL" id="KAK2617206.1"/>
    </source>
</evidence>